<feature type="region of interest" description="Disordered" evidence="1">
    <location>
        <begin position="23"/>
        <end position="43"/>
    </location>
</feature>
<dbReference type="STRING" id="1168221.R7Z6E5"/>
<dbReference type="OrthoDB" id="411372at2759"/>
<protein>
    <submittedName>
        <fullName evidence="2">Uncharacterized protein</fullName>
    </submittedName>
</protein>
<dbReference type="RefSeq" id="XP_007785077.1">
    <property type="nucleotide sequence ID" value="XM_007786887.1"/>
</dbReference>
<dbReference type="GeneID" id="19906334"/>
<name>R7Z6E5_CONA1</name>
<reference evidence="3" key="1">
    <citation type="submission" date="2012-06" db="EMBL/GenBank/DDBJ databases">
        <title>The genome sequence of Coniosporium apollinis CBS 100218.</title>
        <authorList>
            <consortium name="The Broad Institute Genome Sequencing Platform"/>
            <person name="Cuomo C."/>
            <person name="Gorbushina A."/>
            <person name="Noack S."/>
            <person name="Walker B."/>
            <person name="Young S.K."/>
            <person name="Zeng Q."/>
            <person name="Gargeya S."/>
            <person name="Fitzgerald M."/>
            <person name="Haas B."/>
            <person name="Abouelleil A."/>
            <person name="Alvarado L."/>
            <person name="Arachchi H.M."/>
            <person name="Berlin A.M."/>
            <person name="Chapman S.B."/>
            <person name="Goldberg J."/>
            <person name="Griggs A."/>
            <person name="Gujja S."/>
            <person name="Hansen M."/>
            <person name="Howarth C."/>
            <person name="Imamovic A."/>
            <person name="Larimer J."/>
            <person name="McCowan C."/>
            <person name="Montmayeur A."/>
            <person name="Murphy C."/>
            <person name="Neiman D."/>
            <person name="Pearson M."/>
            <person name="Priest M."/>
            <person name="Roberts A."/>
            <person name="Saif S."/>
            <person name="Shea T."/>
            <person name="Sisk P."/>
            <person name="Sykes S."/>
            <person name="Wortman J."/>
            <person name="Nusbaum C."/>
            <person name="Birren B."/>
        </authorList>
    </citation>
    <scope>NUCLEOTIDE SEQUENCE [LARGE SCALE GENOMIC DNA]</scope>
    <source>
        <strain evidence="3">CBS 100218</strain>
    </source>
</reference>
<feature type="compositionally biased region" description="Polar residues" evidence="1">
    <location>
        <begin position="115"/>
        <end position="127"/>
    </location>
</feature>
<evidence type="ECO:0000256" key="1">
    <source>
        <dbReference type="SAM" id="MobiDB-lite"/>
    </source>
</evidence>
<gene>
    <name evidence="2" type="ORF">W97_09023</name>
</gene>
<evidence type="ECO:0000313" key="2">
    <source>
        <dbReference type="EMBL" id="EON69760.1"/>
    </source>
</evidence>
<dbReference type="Proteomes" id="UP000016924">
    <property type="component" value="Unassembled WGS sequence"/>
</dbReference>
<evidence type="ECO:0000313" key="3">
    <source>
        <dbReference type="Proteomes" id="UP000016924"/>
    </source>
</evidence>
<keyword evidence="3" id="KW-1185">Reference proteome</keyword>
<proteinExistence type="predicted"/>
<dbReference type="HOGENOM" id="CLU_1307446_0_0_1"/>
<feature type="compositionally biased region" description="Polar residues" evidence="1">
    <location>
        <begin position="199"/>
        <end position="211"/>
    </location>
</feature>
<feature type="region of interest" description="Disordered" evidence="1">
    <location>
        <begin position="188"/>
        <end position="211"/>
    </location>
</feature>
<sequence>PTTTAEIEIEALPTAVPENASAAAAFSATAPTAPPASPPRPAIPRAIVLPEYGRLTQSPRATPASLREREHTDDYMSYNPSYGVAERFRDSINIADGQSPRDSASSAGGRLRANTGCSAQGESGNGTNMAHMSDTLPEDDGMRVLRQKIHAIRDMEASSEEKARRMHLLMMERYQASHAYLLRAQSPSSITLSERPHTPASTSSMLEGNAG</sequence>
<accession>R7Z6E5</accession>
<dbReference type="AlphaFoldDB" id="R7Z6E5"/>
<dbReference type="EMBL" id="JH767627">
    <property type="protein sequence ID" value="EON69760.1"/>
    <property type="molecule type" value="Genomic_DNA"/>
</dbReference>
<organism evidence="2 3">
    <name type="scientific">Coniosporium apollinis (strain CBS 100218)</name>
    <name type="common">Rock-inhabiting black yeast</name>
    <dbReference type="NCBI Taxonomy" id="1168221"/>
    <lineage>
        <taxon>Eukaryota</taxon>
        <taxon>Fungi</taxon>
        <taxon>Dikarya</taxon>
        <taxon>Ascomycota</taxon>
        <taxon>Pezizomycotina</taxon>
        <taxon>Dothideomycetes</taxon>
        <taxon>Dothideomycetes incertae sedis</taxon>
        <taxon>Coniosporium</taxon>
    </lineage>
</organism>
<feature type="compositionally biased region" description="Pro residues" evidence="1">
    <location>
        <begin position="32"/>
        <end position="42"/>
    </location>
</feature>
<feature type="region of interest" description="Disordered" evidence="1">
    <location>
        <begin position="95"/>
        <end position="127"/>
    </location>
</feature>
<feature type="non-terminal residue" evidence="2">
    <location>
        <position position="1"/>
    </location>
</feature>